<gene>
    <name evidence="9" type="primary">phnC</name>
    <name evidence="9" type="ORF">ABUE31_18585</name>
</gene>
<evidence type="ECO:0000313" key="9">
    <source>
        <dbReference type="EMBL" id="MEW9807998.1"/>
    </source>
</evidence>
<dbReference type="Proteomes" id="UP001556196">
    <property type="component" value="Unassembled WGS sequence"/>
</dbReference>
<dbReference type="InterPro" id="IPR017871">
    <property type="entry name" value="ABC_transporter-like_CS"/>
</dbReference>
<keyword evidence="6" id="KW-1278">Translocase</keyword>
<dbReference type="InterPro" id="IPR027417">
    <property type="entry name" value="P-loop_NTPase"/>
</dbReference>
<accession>A0ABV3R4B1</accession>
<dbReference type="PROSITE" id="PS50893">
    <property type="entry name" value="ABC_TRANSPORTER_2"/>
    <property type="match status" value="1"/>
</dbReference>
<dbReference type="PROSITE" id="PS00211">
    <property type="entry name" value="ABC_TRANSPORTER_1"/>
    <property type="match status" value="1"/>
</dbReference>
<evidence type="ECO:0000256" key="3">
    <source>
        <dbReference type="ARBA" id="ARBA00022475"/>
    </source>
</evidence>
<dbReference type="GO" id="GO:0005524">
    <property type="term" value="F:ATP binding"/>
    <property type="evidence" value="ECO:0007669"/>
    <property type="project" value="UniProtKB-KW"/>
</dbReference>
<protein>
    <submittedName>
        <fullName evidence="9">Phosphonate ABC transporter ATP-binding protein</fullName>
    </submittedName>
</protein>
<dbReference type="InterPro" id="IPR050086">
    <property type="entry name" value="MetN_ABC_transporter-like"/>
</dbReference>
<organism evidence="9 10">
    <name type="scientific">Mesorhizobium marinum</name>
    <dbReference type="NCBI Taxonomy" id="3228790"/>
    <lineage>
        <taxon>Bacteria</taxon>
        <taxon>Pseudomonadati</taxon>
        <taxon>Pseudomonadota</taxon>
        <taxon>Alphaproteobacteria</taxon>
        <taxon>Hyphomicrobiales</taxon>
        <taxon>Phyllobacteriaceae</taxon>
        <taxon>Mesorhizobium</taxon>
    </lineage>
</organism>
<keyword evidence="3" id="KW-1003">Cell membrane</keyword>
<evidence type="ECO:0000256" key="5">
    <source>
        <dbReference type="ARBA" id="ARBA00022840"/>
    </source>
</evidence>
<sequence length="273" mass="30151">MRHEAGIVEGRAGHGLSGHEEDQVPVLDVRNLKVSYAAGGPQILKGIDFSVDGSDFCAVIGPSGAGKSTLIRCVNRLVEPTDGDIVLFGQNVRALRAGELRHLRRRIGMIFQEFNLVNRMSVMDNVLSGRLGYTGAFRSFFKAFPAEDIDRALHLLERVGLQDHVDKRADALSGGQRQRVGIARALMQKPEILLLDEPTSALDPKISRDVMGLIRELADEFKVPVLCNIHDVQLALETCNRIIGMQDGHKKFDGPSKGMRKQDLDEIYAMEVL</sequence>
<dbReference type="CDD" id="cd03256">
    <property type="entry name" value="ABC_PhnC_transporter"/>
    <property type="match status" value="1"/>
</dbReference>
<dbReference type="SUPFAM" id="SSF52540">
    <property type="entry name" value="P-loop containing nucleoside triphosphate hydrolases"/>
    <property type="match status" value="1"/>
</dbReference>
<comment type="caution">
    <text evidence="9">The sequence shown here is derived from an EMBL/GenBank/DDBJ whole genome shotgun (WGS) entry which is preliminary data.</text>
</comment>
<feature type="domain" description="ABC transporter" evidence="8">
    <location>
        <begin position="29"/>
        <end position="272"/>
    </location>
</feature>
<name>A0ABV3R4B1_9HYPH</name>
<evidence type="ECO:0000256" key="6">
    <source>
        <dbReference type="ARBA" id="ARBA00022967"/>
    </source>
</evidence>
<comment type="similarity">
    <text evidence="1">Belongs to the ABC transporter superfamily.</text>
</comment>
<dbReference type="EMBL" id="JBFOCI010000006">
    <property type="protein sequence ID" value="MEW9807998.1"/>
    <property type="molecule type" value="Genomic_DNA"/>
</dbReference>
<dbReference type="InterPro" id="IPR003439">
    <property type="entry name" value="ABC_transporter-like_ATP-bd"/>
</dbReference>
<dbReference type="InterPro" id="IPR003593">
    <property type="entry name" value="AAA+_ATPase"/>
</dbReference>
<dbReference type="SMART" id="SM00382">
    <property type="entry name" value="AAA"/>
    <property type="match status" value="1"/>
</dbReference>
<keyword evidence="7" id="KW-0472">Membrane</keyword>
<dbReference type="Pfam" id="PF00005">
    <property type="entry name" value="ABC_tran"/>
    <property type="match status" value="1"/>
</dbReference>
<keyword evidence="10" id="KW-1185">Reference proteome</keyword>
<keyword evidence="5 9" id="KW-0067">ATP-binding</keyword>
<proteinExistence type="inferred from homology"/>
<dbReference type="PANTHER" id="PTHR43166">
    <property type="entry name" value="AMINO ACID IMPORT ATP-BINDING PROTEIN"/>
    <property type="match status" value="1"/>
</dbReference>
<evidence type="ECO:0000256" key="1">
    <source>
        <dbReference type="ARBA" id="ARBA00005417"/>
    </source>
</evidence>
<dbReference type="RefSeq" id="WP_367725199.1">
    <property type="nucleotide sequence ID" value="NZ_JBFOCI010000006.1"/>
</dbReference>
<dbReference type="Gene3D" id="3.40.50.300">
    <property type="entry name" value="P-loop containing nucleotide triphosphate hydrolases"/>
    <property type="match status" value="1"/>
</dbReference>
<keyword evidence="4" id="KW-0547">Nucleotide-binding</keyword>
<evidence type="ECO:0000256" key="4">
    <source>
        <dbReference type="ARBA" id="ARBA00022741"/>
    </source>
</evidence>
<keyword evidence="2" id="KW-0813">Transport</keyword>
<evidence type="ECO:0000256" key="7">
    <source>
        <dbReference type="ARBA" id="ARBA00023136"/>
    </source>
</evidence>
<dbReference type="InterPro" id="IPR012693">
    <property type="entry name" value="ABC_transpr_PhnC"/>
</dbReference>
<dbReference type="PANTHER" id="PTHR43166:SF6">
    <property type="entry name" value="PHOSPHONATES IMPORT ATP-BINDING PROTEIN PHNC"/>
    <property type="match status" value="1"/>
</dbReference>
<evidence type="ECO:0000259" key="8">
    <source>
        <dbReference type="PROSITE" id="PS50893"/>
    </source>
</evidence>
<evidence type="ECO:0000313" key="10">
    <source>
        <dbReference type="Proteomes" id="UP001556196"/>
    </source>
</evidence>
<reference evidence="9 10" key="1">
    <citation type="submission" date="2024-06" db="EMBL/GenBank/DDBJ databases">
        <authorList>
            <person name="Tuo L."/>
        </authorList>
    </citation>
    <scope>NUCLEOTIDE SEQUENCE [LARGE SCALE GENOMIC DNA]</scope>
    <source>
        <strain evidence="9 10">ZMM04-5</strain>
    </source>
</reference>
<dbReference type="NCBIfam" id="TIGR02315">
    <property type="entry name" value="ABC_phnC"/>
    <property type="match status" value="1"/>
</dbReference>
<evidence type="ECO:0000256" key="2">
    <source>
        <dbReference type="ARBA" id="ARBA00022448"/>
    </source>
</evidence>